<keyword evidence="4 9" id="KW-0489">Methyltransferase</keyword>
<dbReference type="HAMAP" id="MF_00772">
    <property type="entry name" value="OGT"/>
    <property type="match status" value="1"/>
</dbReference>
<comment type="similarity">
    <text evidence="2 9">Belongs to the MGMT family.</text>
</comment>
<dbReference type="Proteomes" id="UP000654993">
    <property type="component" value="Unassembled WGS sequence"/>
</dbReference>
<dbReference type="GO" id="GO:0005737">
    <property type="term" value="C:cytoplasm"/>
    <property type="evidence" value="ECO:0007669"/>
    <property type="project" value="UniProtKB-SubCell"/>
</dbReference>
<dbReference type="SUPFAM" id="SSF53155">
    <property type="entry name" value="Methylated DNA-protein cysteine methyltransferase domain"/>
    <property type="match status" value="1"/>
</dbReference>
<dbReference type="PANTHER" id="PTHR10815">
    <property type="entry name" value="METHYLATED-DNA--PROTEIN-CYSTEINE METHYLTRANSFERASE"/>
    <property type="match status" value="1"/>
</dbReference>
<feature type="domain" description="Methylguanine DNA methyltransferase ribonuclease-like" evidence="11">
    <location>
        <begin position="9"/>
        <end position="83"/>
    </location>
</feature>
<evidence type="ECO:0000256" key="7">
    <source>
        <dbReference type="ARBA" id="ARBA00023204"/>
    </source>
</evidence>
<evidence type="ECO:0000256" key="9">
    <source>
        <dbReference type="HAMAP-Rule" id="MF_00772"/>
    </source>
</evidence>
<accession>A0A916QFV7</accession>
<dbReference type="FunFam" id="1.10.10.10:FF:000214">
    <property type="entry name" value="Methylated-DNA--protein-cysteine methyltransferase"/>
    <property type="match status" value="1"/>
</dbReference>
<feature type="active site" description="Nucleophile; methyl group acceptor" evidence="9">
    <location>
        <position position="140"/>
    </location>
</feature>
<reference evidence="12" key="2">
    <citation type="journal article" date="2021" name="Data Brief">
        <title>Draft genome sequence data of the facultative, thermophilic, xylanolytic bacterium Paenibacillus sp. strain DA-C8.</title>
        <authorList>
            <person name="Chhe C."/>
            <person name="Uke A."/>
            <person name="Baramee S."/>
            <person name="Ungkulpasvich U."/>
            <person name="Tachaapaikoon C."/>
            <person name="Pason P."/>
            <person name="Waeonukul R."/>
            <person name="Ratanakhanokchai K."/>
            <person name="Kosugi A."/>
        </authorList>
    </citation>
    <scope>NUCLEOTIDE SEQUENCE</scope>
    <source>
        <strain evidence="12">DA-C8</strain>
    </source>
</reference>
<dbReference type="InterPro" id="IPR001497">
    <property type="entry name" value="MethylDNA_cys_MeTrfase_AS"/>
</dbReference>
<evidence type="ECO:0000259" key="11">
    <source>
        <dbReference type="Pfam" id="PF02870"/>
    </source>
</evidence>
<proteinExistence type="inferred from homology"/>
<dbReference type="PROSITE" id="PS00374">
    <property type="entry name" value="MGMT"/>
    <property type="match status" value="1"/>
</dbReference>
<comment type="subcellular location">
    <subcellularLocation>
        <location evidence="9">Cytoplasm</location>
    </subcellularLocation>
</comment>
<dbReference type="InterPro" id="IPR036631">
    <property type="entry name" value="MGMT_N_sf"/>
</dbReference>
<protein>
    <recommendedName>
        <fullName evidence="9">Methylated-DNA--protein-cysteine methyltransferase</fullName>
        <ecNumber evidence="9">2.1.1.63</ecNumber>
    </recommendedName>
    <alternativeName>
        <fullName evidence="9">6-O-methylguanine-DNA methyltransferase</fullName>
        <shortName evidence="9">MGMT</shortName>
    </alternativeName>
    <alternativeName>
        <fullName evidence="9">O-6-methylguanine-DNA-alkyltransferase</fullName>
    </alternativeName>
</protein>
<evidence type="ECO:0000256" key="5">
    <source>
        <dbReference type="ARBA" id="ARBA00022679"/>
    </source>
</evidence>
<comment type="miscellaneous">
    <text evidence="9">This enzyme catalyzes only one turnover and therefore is not strictly catalytic. According to one definition, an enzyme is a biocatalyst that acts repeatedly and over many reaction cycles.</text>
</comment>
<keyword evidence="13" id="KW-1185">Reference proteome</keyword>
<comment type="caution">
    <text evidence="12">The sequence shown here is derived from an EMBL/GenBank/DDBJ whole genome shotgun (WGS) entry which is preliminary data.</text>
</comment>
<reference evidence="12" key="1">
    <citation type="submission" date="2020-08" db="EMBL/GenBank/DDBJ databases">
        <authorList>
            <person name="Uke A."/>
            <person name="Chhe C."/>
            <person name="Baramee S."/>
            <person name="Kosugi A."/>
        </authorList>
    </citation>
    <scope>NUCLEOTIDE SEQUENCE</scope>
    <source>
        <strain evidence="12">DA-C8</strain>
    </source>
</reference>
<dbReference type="InterPro" id="IPR014048">
    <property type="entry name" value="MethylDNA_cys_MeTrfase_DNA-bd"/>
</dbReference>
<dbReference type="Gene3D" id="3.30.160.70">
    <property type="entry name" value="Methylated DNA-protein cysteine methyltransferase domain"/>
    <property type="match status" value="1"/>
</dbReference>
<dbReference type="InterPro" id="IPR008332">
    <property type="entry name" value="MethylG_MeTrfase_N"/>
</dbReference>
<sequence>METEKKVWWATLSFEHWKFVVAAVEEGLCYIDREEQPYDEWLAWTGKHCRGYTLVQDPERMRPYIEQIEAYLKGQLKEFDMPLVYKGTAFQEAVWRSLCKIPYGETVTYAQIADAIGRPKAVRAVGAAVGANPLMIVIPCHRVIGKDRTLTGFGGGLDLKTRLLAIEGLTVRDGVVEG</sequence>
<name>A0A916QFV7_9BACL</name>
<dbReference type="CDD" id="cd06445">
    <property type="entry name" value="ATase"/>
    <property type="match status" value="1"/>
</dbReference>
<keyword evidence="3 9" id="KW-0963">Cytoplasm</keyword>
<dbReference type="InterPro" id="IPR023546">
    <property type="entry name" value="MGMT"/>
</dbReference>
<keyword evidence="5 9" id="KW-0808">Transferase</keyword>
<dbReference type="Gene3D" id="1.10.10.10">
    <property type="entry name" value="Winged helix-like DNA-binding domain superfamily/Winged helix DNA-binding domain"/>
    <property type="match status" value="1"/>
</dbReference>
<dbReference type="EMBL" id="BMAQ01000014">
    <property type="protein sequence ID" value="GFR38298.1"/>
    <property type="molecule type" value="Genomic_DNA"/>
</dbReference>
<dbReference type="Pfam" id="PF02870">
    <property type="entry name" value="Methyltransf_1N"/>
    <property type="match status" value="1"/>
</dbReference>
<dbReference type="AlphaFoldDB" id="A0A916QFV7"/>
<dbReference type="Pfam" id="PF01035">
    <property type="entry name" value="DNA_binding_1"/>
    <property type="match status" value="1"/>
</dbReference>
<keyword evidence="6 9" id="KW-0227">DNA damage</keyword>
<gene>
    <name evidence="12" type="primary">adaB</name>
    <name evidence="12" type="ORF">PRECH8_15940</name>
</gene>
<feature type="domain" description="Methylated-DNA-[protein]-cysteine S-methyltransferase DNA binding" evidence="10">
    <location>
        <begin position="89"/>
        <end position="168"/>
    </location>
</feature>
<keyword evidence="7 9" id="KW-0234">DNA repair</keyword>
<evidence type="ECO:0000313" key="12">
    <source>
        <dbReference type="EMBL" id="GFR38298.1"/>
    </source>
</evidence>
<comment type="function">
    <text evidence="9">Involved in the cellular defense against the biological effects of O6-methylguanine (O6-MeG) and O4-methylthymine (O4-MeT) in DNA. Repairs the methylated nucleobase in DNA by stoichiometrically transferring the methyl group to a cysteine residue in the enzyme. This is a suicide reaction: the enzyme is irreversibly inactivated.</text>
</comment>
<evidence type="ECO:0000256" key="8">
    <source>
        <dbReference type="ARBA" id="ARBA00049348"/>
    </source>
</evidence>
<dbReference type="InterPro" id="IPR036217">
    <property type="entry name" value="MethylDNA_cys_MeTrfase_DNAb"/>
</dbReference>
<organism evidence="12 13">
    <name type="scientific">Insulibacter thermoxylanivorax</name>
    <dbReference type="NCBI Taxonomy" id="2749268"/>
    <lineage>
        <taxon>Bacteria</taxon>
        <taxon>Bacillati</taxon>
        <taxon>Bacillota</taxon>
        <taxon>Bacilli</taxon>
        <taxon>Bacillales</taxon>
        <taxon>Paenibacillaceae</taxon>
        <taxon>Insulibacter</taxon>
    </lineage>
</organism>
<dbReference type="PANTHER" id="PTHR10815:SF12">
    <property type="entry name" value="METHYLATED-DNA--PROTEIN-CYSTEINE METHYLTRANSFERASE, INDUCIBLE"/>
    <property type="match status" value="1"/>
</dbReference>
<dbReference type="EC" id="2.1.1.63" evidence="9"/>
<evidence type="ECO:0000259" key="10">
    <source>
        <dbReference type="Pfam" id="PF01035"/>
    </source>
</evidence>
<dbReference type="InterPro" id="IPR036388">
    <property type="entry name" value="WH-like_DNA-bd_sf"/>
</dbReference>
<dbReference type="GO" id="GO:0032259">
    <property type="term" value="P:methylation"/>
    <property type="evidence" value="ECO:0007669"/>
    <property type="project" value="UniProtKB-KW"/>
</dbReference>
<evidence type="ECO:0000256" key="1">
    <source>
        <dbReference type="ARBA" id="ARBA00001286"/>
    </source>
</evidence>
<evidence type="ECO:0000256" key="2">
    <source>
        <dbReference type="ARBA" id="ARBA00008711"/>
    </source>
</evidence>
<dbReference type="NCBIfam" id="TIGR00589">
    <property type="entry name" value="ogt"/>
    <property type="match status" value="1"/>
</dbReference>
<comment type="catalytic activity">
    <reaction evidence="8 9">
        <text>a 6-O-methyl-2'-deoxyguanosine in DNA + L-cysteinyl-[protein] = S-methyl-L-cysteinyl-[protein] + a 2'-deoxyguanosine in DNA</text>
        <dbReference type="Rhea" id="RHEA:24000"/>
        <dbReference type="Rhea" id="RHEA-COMP:10131"/>
        <dbReference type="Rhea" id="RHEA-COMP:10132"/>
        <dbReference type="Rhea" id="RHEA-COMP:11367"/>
        <dbReference type="Rhea" id="RHEA-COMP:11368"/>
        <dbReference type="ChEBI" id="CHEBI:29950"/>
        <dbReference type="ChEBI" id="CHEBI:82612"/>
        <dbReference type="ChEBI" id="CHEBI:85445"/>
        <dbReference type="ChEBI" id="CHEBI:85448"/>
        <dbReference type="EC" id="2.1.1.63"/>
    </reaction>
</comment>
<comment type="catalytic activity">
    <reaction evidence="1 9">
        <text>a 4-O-methyl-thymidine in DNA + L-cysteinyl-[protein] = a thymidine in DNA + S-methyl-L-cysteinyl-[protein]</text>
        <dbReference type="Rhea" id="RHEA:53428"/>
        <dbReference type="Rhea" id="RHEA-COMP:10131"/>
        <dbReference type="Rhea" id="RHEA-COMP:10132"/>
        <dbReference type="Rhea" id="RHEA-COMP:13555"/>
        <dbReference type="Rhea" id="RHEA-COMP:13556"/>
        <dbReference type="ChEBI" id="CHEBI:29950"/>
        <dbReference type="ChEBI" id="CHEBI:82612"/>
        <dbReference type="ChEBI" id="CHEBI:137386"/>
        <dbReference type="ChEBI" id="CHEBI:137387"/>
        <dbReference type="EC" id="2.1.1.63"/>
    </reaction>
</comment>
<dbReference type="GO" id="GO:0003908">
    <property type="term" value="F:methylated-DNA-[protein]-cysteine S-methyltransferase activity"/>
    <property type="evidence" value="ECO:0007669"/>
    <property type="project" value="UniProtKB-UniRule"/>
</dbReference>
<dbReference type="GO" id="GO:0006307">
    <property type="term" value="P:DNA alkylation repair"/>
    <property type="evidence" value="ECO:0007669"/>
    <property type="project" value="UniProtKB-UniRule"/>
</dbReference>
<evidence type="ECO:0000256" key="4">
    <source>
        <dbReference type="ARBA" id="ARBA00022603"/>
    </source>
</evidence>
<dbReference type="SUPFAM" id="SSF46767">
    <property type="entry name" value="Methylated DNA-protein cysteine methyltransferase, C-terminal domain"/>
    <property type="match status" value="1"/>
</dbReference>
<evidence type="ECO:0000256" key="6">
    <source>
        <dbReference type="ARBA" id="ARBA00022763"/>
    </source>
</evidence>
<evidence type="ECO:0000313" key="13">
    <source>
        <dbReference type="Proteomes" id="UP000654993"/>
    </source>
</evidence>
<evidence type="ECO:0000256" key="3">
    <source>
        <dbReference type="ARBA" id="ARBA00022490"/>
    </source>
</evidence>